<evidence type="ECO:0000259" key="1">
    <source>
        <dbReference type="PROSITE" id="PS51412"/>
    </source>
</evidence>
<keyword evidence="3" id="KW-1185">Reference proteome</keyword>
<evidence type="ECO:0000313" key="2">
    <source>
        <dbReference type="EMBL" id="KAK1387087.1"/>
    </source>
</evidence>
<reference evidence="2" key="2">
    <citation type="submission" date="2023-05" db="EMBL/GenBank/DDBJ databases">
        <authorList>
            <person name="Schelkunov M.I."/>
        </authorList>
    </citation>
    <scope>NUCLEOTIDE SEQUENCE</scope>
    <source>
        <strain evidence="2">Hsosn_3</strain>
        <tissue evidence="2">Leaf</tissue>
    </source>
</reference>
<dbReference type="PANTHER" id="PTHR33199:SF4">
    <property type="entry name" value="OS02G0736300 PROTEIN"/>
    <property type="match status" value="1"/>
</dbReference>
<dbReference type="InterPro" id="IPR020864">
    <property type="entry name" value="MACPF"/>
</dbReference>
<accession>A0AAD8IMJ1</accession>
<gene>
    <name evidence="2" type="ORF">POM88_015265</name>
</gene>
<dbReference type="AlphaFoldDB" id="A0AAD8IMJ1"/>
<dbReference type="GO" id="GO:0009626">
    <property type="term" value="P:plant-type hypersensitive response"/>
    <property type="evidence" value="ECO:0007669"/>
    <property type="project" value="TreeGrafter"/>
</dbReference>
<dbReference type="GO" id="GO:2000031">
    <property type="term" value="P:regulation of salicylic acid mediated signaling pathway"/>
    <property type="evidence" value="ECO:0007669"/>
    <property type="project" value="InterPro"/>
</dbReference>
<comment type="caution">
    <text evidence="2">The sequence shown here is derived from an EMBL/GenBank/DDBJ whole genome shotgun (WGS) entry which is preliminary data.</text>
</comment>
<protein>
    <submittedName>
        <fullName evidence="2">MACPF domain-containing protein</fullName>
    </submittedName>
</protein>
<dbReference type="PANTHER" id="PTHR33199">
    <property type="entry name" value="MACPF DOMAIN-CONTAINING PROTEIN CAD1"/>
    <property type="match status" value="1"/>
</dbReference>
<reference evidence="2" key="1">
    <citation type="submission" date="2023-02" db="EMBL/GenBank/DDBJ databases">
        <title>Genome of toxic invasive species Heracleum sosnowskyi carries increased number of genes despite the absence of recent whole-genome duplications.</title>
        <authorList>
            <person name="Schelkunov M."/>
            <person name="Shtratnikova V."/>
            <person name="Makarenko M."/>
            <person name="Klepikova A."/>
            <person name="Omelchenko D."/>
            <person name="Novikova G."/>
            <person name="Obukhova E."/>
            <person name="Bogdanov V."/>
            <person name="Penin A."/>
            <person name="Logacheva M."/>
        </authorList>
    </citation>
    <scope>NUCLEOTIDE SEQUENCE</scope>
    <source>
        <strain evidence="2">Hsosn_3</strain>
        <tissue evidence="2">Leaf</tissue>
    </source>
</reference>
<dbReference type="InterPro" id="IPR044663">
    <property type="entry name" value="CAD1/NSL1-like"/>
</dbReference>
<evidence type="ECO:0000313" key="3">
    <source>
        <dbReference type="Proteomes" id="UP001237642"/>
    </source>
</evidence>
<proteinExistence type="predicted"/>
<dbReference type="GO" id="GO:0005886">
    <property type="term" value="C:plasma membrane"/>
    <property type="evidence" value="ECO:0007669"/>
    <property type="project" value="TreeGrafter"/>
</dbReference>
<dbReference type="PROSITE" id="PS51412">
    <property type="entry name" value="MACPF_2"/>
    <property type="match status" value="1"/>
</dbReference>
<dbReference type="Proteomes" id="UP001237642">
    <property type="component" value="Unassembled WGS sequence"/>
</dbReference>
<organism evidence="2 3">
    <name type="scientific">Heracleum sosnowskyi</name>
    <dbReference type="NCBI Taxonomy" id="360622"/>
    <lineage>
        <taxon>Eukaryota</taxon>
        <taxon>Viridiplantae</taxon>
        <taxon>Streptophyta</taxon>
        <taxon>Embryophyta</taxon>
        <taxon>Tracheophyta</taxon>
        <taxon>Spermatophyta</taxon>
        <taxon>Magnoliopsida</taxon>
        <taxon>eudicotyledons</taxon>
        <taxon>Gunneridae</taxon>
        <taxon>Pentapetalae</taxon>
        <taxon>asterids</taxon>
        <taxon>campanulids</taxon>
        <taxon>Apiales</taxon>
        <taxon>Apiaceae</taxon>
        <taxon>Apioideae</taxon>
        <taxon>apioid superclade</taxon>
        <taxon>Tordylieae</taxon>
        <taxon>Tordyliinae</taxon>
        <taxon>Heracleum</taxon>
    </lineage>
</organism>
<dbReference type="SMART" id="SM00457">
    <property type="entry name" value="MACPF"/>
    <property type="match status" value="1"/>
</dbReference>
<dbReference type="Pfam" id="PF01823">
    <property type="entry name" value="MACPF"/>
    <property type="match status" value="1"/>
</dbReference>
<name>A0AAD8IMJ1_9APIA</name>
<feature type="domain" description="MACPF" evidence="1">
    <location>
        <begin position="1"/>
        <end position="322"/>
    </location>
</feature>
<sequence>MSNSDAIVRRALNSLGKGFDLTSDFRLKFCKGKDSLVNLNQDRTKELHVPGFGQFSDVSTDIKCGKGDRTRYQSDILDFNHMSEFINQKCSVSGKIPSGLFNSMFGLESESWGRDAGNTKYLGLDGYYILLFDLHINRYHLQLRDEVKNAVPSTWDPSALARFIEKYGTHIIVGLGIGGQDTVVVRQDKTSNLEASELKKSLDELGDQLFNGTCTFTPRNQKHKAPPAFNVFDHQSSYFGSLSSVKTKNGINVICSKRGGDLSATTHCEWLLTVPLMPDAVQFNFIPITSLLKGVPGNGFLSHAINLYLRYKPPLTDLQYFLDFQSHKIWAPIHSELTLGPASNKARNPSLQFNLMGPKLYVNTTQVTVENRPVTGMRLYLEGMKCNRLGIHLQHLSNTPQFLQNRVSETLFWRGSEDFSSDNYLEPIQWKKFSHINSAPVKYDPNWSTKGENVTYIVTGAQLYVTKYDNSRTALNLRLLYSKVSNSCIAQSSWMQCQSDVSQKSGFFSTISQSIILGGVSDKDDFKKVVVDSSVFPSGPPVAVQTKKLLRVVDMSELCKGPSDSPGHWLVTGAQLQLEKGKICMHVKFSLLNIF</sequence>
<dbReference type="EMBL" id="JAUIZM010000004">
    <property type="protein sequence ID" value="KAK1387087.1"/>
    <property type="molecule type" value="Genomic_DNA"/>
</dbReference>